<proteinExistence type="predicted"/>
<name>A0A7W3QIV3_ACTNM</name>
<evidence type="ECO:0008006" key="3">
    <source>
        <dbReference type="Google" id="ProtNLM"/>
    </source>
</evidence>
<organism evidence="1 2">
    <name type="scientific">Actinomadura namibiensis</name>
    <dbReference type="NCBI Taxonomy" id="182080"/>
    <lineage>
        <taxon>Bacteria</taxon>
        <taxon>Bacillati</taxon>
        <taxon>Actinomycetota</taxon>
        <taxon>Actinomycetes</taxon>
        <taxon>Streptosporangiales</taxon>
        <taxon>Thermomonosporaceae</taxon>
        <taxon>Actinomadura</taxon>
    </lineage>
</organism>
<reference evidence="1 2" key="1">
    <citation type="submission" date="2020-08" db="EMBL/GenBank/DDBJ databases">
        <title>Genomic Encyclopedia of Type Strains, Phase IV (KMG-IV): sequencing the most valuable type-strain genomes for metagenomic binning, comparative biology and taxonomic classification.</title>
        <authorList>
            <person name="Goeker M."/>
        </authorList>
    </citation>
    <scope>NUCLEOTIDE SEQUENCE [LARGE SCALE GENOMIC DNA]</scope>
    <source>
        <strain evidence="1 2">DSM 44197</strain>
    </source>
</reference>
<sequence>MLPAALDIPYADTRADALSFALGLAPLDALAVRTVERSGQAVELRLLGASHQVIVGAFSETVACLPGHDRLPGRFRGRIRDWSYEFRDETRVHDAAGFRRAVEGLLADLDTRDDALVGVFPGSPHAVTALAVDPADPAAPTGYGWRTWHTYPQTQEVVMTRSLLRDLR</sequence>
<dbReference type="InterPro" id="IPR024486">
    <property type="entry name" value="DUF2617"/>
</dbReference>
<evidence type="ECO:0000313" key="1">
    <source>
        <dbReference type="EMBL" id="MBA8948685.1"/>
    </source>
</evidence>
<dbReference type="RefSeq" id="WP_182841289.1">
    <property type="nucleotide sequence ID" value="NZ_BAAALP010000015.1"/>
</dbReference>
<gene>
    <name evidence="1" type="ORF">HNR61_000283</name>
</gene>
<evidence type="ECO:0000313" key="2">
    <source>
        <dbReference type="Proteomes" id="UP000572680"/>
    </source>
</evidence>
<keyword evidence="2" id="KW-1185">Reference proteome</keyword>
<accession>A0A7W3QIV3</accession>
<dbReference type="Proteomes" id="UP000572680">
    <property type="component" value="Unassembled WGS sequence"/>
</dbReference>
<dbReference type="AlphaFoldDB" id="A0A7W3QIV3"/>
<dbReference type="Pfam" id="PF10936">
    <property type="entry name" value="DUF2617"/>
    <property type="match status" value="1"/>
</dbReference>
<comment type="caution">
    <text evidence="1">The sequence shown here is derived from an EMBL/GenBank/DDBJ whole genome shotgun (WGS) entry which is preliminary data.</text>
</comment>
<dbReference type="EMBL" id="JACJIA010000001">
    <property type="protein sequence ID" value="MBA8948685.1"/>
    <property type="molecule type" value="Genomic_DNA"/>
</dbReference>
<protein>
    <recommendedName>
        <fullName evidence="3">DUF2617 family protein</fullName>
    </recommendedName>
</protein>